<evidence type="ECO:0000256" key="5">
    <source>
        <dbReference type="SAM" id="MobiDB-lite"/>
    </source>
</evidence>
<feature type="region of interest" description="Disordered" evidence="5">
    <location>
        <begin position="240"/>
        <end position="386"/>
    </location>
</feature>
<dbReference type="GO" id="GO:0008270">
    <property type="term" value="F:zinc ion binding"/>
    <property type="evidence" value="ECO:0007669"/>
    <property type="project" value="InterPro"/>
</dbReference>
<proteinExistence type="predicted"/>
<dbReference type="PANTHER" id="PTHR46910">
    <property type="entry name" value="TRANSCRIPTION FACTOR PDR1"/>
    <property type="match status" value="1"/>
</dbReference>
<dbReference type="PANTHER" id="PTHR46910:SF3">
    <property type="entry name" value="HALOTOLERANCE PROTEIN 9-RELATED"/>
    <property type="match status" value="1"/>
</dbReference>
<name>A0AAD2Q3N2_9AGAR</name>
<keyword evidence="8" id="KW-1185">Reference proteome</keyword>
<feature type="compositionally biased region" description="Polar residues" evidence="5">
    <location>
        <begin position="194"/>
        <end position="204"/>
    </location>
</feature>
<keyword evidence="3" id="KW-0238">DNA-binding</keyword>
<dbReference type="AlphaFoldDB" id="A0AAD2Q3N2"/>
<dbReference type="EMBL" id="CAVNYO010000181">
    <property type="protein sequence ID" value="CAK5272500.1"/>
    <property type="molecule type" value="Genomic_DNA"/>
</dbReference>
<keyword evidence="4" id="KW-0539">Nucleus</keyword>
<sequence>MAIPAPSFSMFPAPPFGLQRPGAGAVTPYDDQDHHHQTISALYGNIGGNIPYFAGTGSGYSPPQHQDQHRLHLHSHSHSHPYSPLHEQQQQQDHSYGLHAGSISPHEQPLPEVSYIPLFDKPGRSATMDSSEPSERDGVAEDVSSVDAMAVDGAGAPPDTAKPKAKRQAKGKGKTKAVEKEAKEAEMDELGDDSTGTADESASPSGKKGKTTATGKPSRRTTTSAVIACQQCRLRKIRCDSGRPHCSNCGRRSDKCIYDSAPKRRGPDKNPGTRQRRCKKRPGDESDDPPAKKKLKIDVSAASPTSTGPISASSTPAITLPSPVPVPIVPSAAAAAGPVPAGSSPDKSHGLEAGADVKKRKRSTLSLETEKRKSPGRVISTGPPERLYTPISAPSLPTYIRPSHAAPPLHISTDEALIRRASQQPHSAPPHPSDRYIPTPSSANPVYGYAQQHHLPYSFPRPSPFELGALGGEHYHPKFPPVSAAALASQEGWWDSFLRTYTLRDIARDLGDLYTESHIALSFVNLRELIERLWNRHLTFQPAFVLASLALAWLIRSSESDRGAAGRERAAYFRRLAQEKLEQAWRERIWLDASLAMAALILAQYEASAHPEYNPIRVVRALTFLDEIITGLGLSTFDSARPEVCRYPAHATPTVHVEGMEAPQCSCIPLGSPPPDLDTVGQSALQWEPSWTQSEIQDEECRRVVWAALTLTTSFRMECLALTRHDEGLMLSLCDPSNYQVLFPNEIYDRNRGTGTHPRNAIWALYCRSMLLCNFTSNVVAKDAETRDQRELQAEALQESWSEAQAIEDSLDAHVCNLNTAVSYLCRENIANSRLCIQKGLRGLQGLASPRASPLMNRRQAEEWIYYQLELIKRVTLSIQFDQRGTTPTNRPFALTWFYHQLSICLLLWEHDNGLITALNLAKAFLVPLDVMNALWPCECVYPLPVLCAAQTAHAVLHAGQFRTTPSRAGILHRRLEGEALPVSAALYPSIHTLSLISSSPIPLLSSLISLFDVFYASLTCGFRRLQLHITFLDALGGSEKSDDDWKAPELTR</sequence>
<feature type="compositionally biased region" description="Basic and acidic residues" evidence="5">
    <location>
        <begin position="176"/>
        <end position="185"/>
    </location>
</feature>
<dbReference type="Pfam" id="PF00172">
    <property type="entry name" value="Zn_clus"/>
    <property type="match status" value="1"/>
</dbReference>
<dbReference type="PROSITE" id="PS50048">
    <property type="entry name" value="ZN2_CY6_FUNGAL_2"/>
    <property type="match status" value="1"/>
</dbReference>
<feature type="compositionally biased region" description="Low complexity" evidence="5">
    <location>
        <begin position="329"/>
        <end position="345"/>
    </location>
</feature>
<feature type="region of interest" description="Disordered" evidence="5">
    <location>
        <begin position="55"/>
        <end position="224"/>
    </location>
</feature>
<dbReference type="InterPro" id="IPR001138">
    <property type="entry name" value="Zn2Cys6_DnaBD"/>
</dbReference>
<accession>A0AAD2Q3N2</accession>
<evidence type="ECO:0000313" key="8">
    <source>
        <dbReference type="Proteomes" id="UP001295794"/>
    </source>
</evidence>
<dbReference type="GO" id="GO:0005634">
    <property type="term" value="C:nucleus"/>
    <property type="evidence" value="ECO:0007669"/>
    <property type="project" value="UniProtKB-SubCell"/>
</dbReference>
<dbReference type="GO" id="GO:0003677">
    <property type="term" value="F:DNA binding"/>
    <property type="evidence" value="ECO:0007669"/>
    <property type="project" value="UniProtKB-KW"/>
</dbReference>
<feature type="compositionally biased region" description="Basic residues" evidence="5">
    <location>
        <begin position="163"/>
        <end position="175"/>
    </location>
</feature>
<comment type="subcellular location">
    <subcellularLocation>
        <location evidence="1">Nucleus</location>
    </subcellularLocation>
</comment>
<evidence type="ECO:0000256" key="4">
    <source>
        <dbReference type="ARBA" id="ARBA00023242"/>
    </source>
</evidence>
<feature type="compositionally biased region" description="Polar residues" evidence="5">
    <location>
        <begin position="302"/>
        <end position="317"/>
    </location>
</feature>
<protein>
    <recommendedName>
        <fullName evidence="6">Zn(2)-C6 fungal-type domain-containing protein</fullName>
    </recommendedName>
</protein>
<feature type="compositionally biased region" description="Basic and acidic residues" evidence="5">
    <location>
        <begin position="251"/>
        <end position="268"/>
    </location>
</feature>
<evidence type="ECO:0000256" key="3">
    <source>
        <dbReference type="ARBA" id="ARBA00023125"/>
    </source>
</evidence>
<dbReference type="PROSITE" id="PS00463">
    <property type="entry name" value="ZN2_CY6_FUNGAL_1"/>
    <property type="match status" value="1"/>
</dbReference>
<evidence type="ECO:0000256" key="2">
    <source>
        <dbReference type="ARBA" id="ARBA00022723"/>
    </source>
</evidence>
<evidence type="ECO:0000259" key="6">
    <source>
        <dbReference type="PROSITE" id="PS50048"/>
    </source>
</evidence>
<evidence type="ECO:0000256" key="1">
    <source>
        <dbReference type="ARBA" id="ARBA00004123"/>
    </source>
</evidence>
<dbReference type="Proteomes" id="UP001295794">
    <property type="component" value="Unassembled WGS sequence"/>
</dbReference>
<dbReference type="InterPro" id="IPR050987">
    <property type="entry name" value="AtrR-like"/>
</dbReference>
<dbReference type="SUPFAM" id="SSF57701">
    <property type="entry name" value="Zn2/Cys6 DNA-binding domain"/>
    <property type="match status" value="1"/>
</dbReference>
<gene>
    <name evidence="7" type="ORF">MYCIT1_LOCUS18159</name>
</gene>
<dbReference type="InterPro" id="IPR036864">
    <property type="entry name" value="Zn2-C6_fun-type_DNA-bd_sf"/>
</dbReference>
<organism evidence="7 8">
    <name type="scientific">Mycena citricolor</name>
    <dbReference type="NCBI Taxonomy" id="2018698"/>
    <lineage>
        <taxon>Eukaryota</taxon>
        <taxon>Fungi</taxon>
        <taxon>Dikarya</taxon>
        <taxon>Basidiomycota</taxon>
        <taxon>Agaricomycotina</taxon>
        <taxon>Agaricomycetes</taxon>
        <taxon>Agaricomycetidae</taxon>
        <taxon>Agaricales</taxon>
        <taxon>Marasmiineae</taxon>
        <taxon>Mycenaceae</taxon>
        <taxon>Mycena</taxon>
    </lineage>
</organism>
<comment type="caution">
    <text evidence="7">The sequence shown here is derived from an EMBL/GenBank/DDBJ whole genome shotgun (WGS) entry which is preliminary data.</text>
</comment>
<evidence type="ECO:0000313" key="7">
    <source>
        <dbReference type="EMBL" id="CAK5272500.1"/>
    </source>
</evidence>
<keyword evidence="2" id="KW-0479">Metal-binding</keyword>
<dbReference type="GO" id="GO:0000981">
    <property type="term" value="F:DNA-binding transcription factor activity, RNA polymerase II-specific"/>
    <property type="evidence" value="ECO:0007669"/>
    <property type="project" value="InterPro"/>
</dbReference>
<feature type="domain" description="Zn(2)-C6 fungal-type" evidence="6">
    <location>
        <begin position="228"/>
        <end position="258"/>
    </location>
</feature>
<dbReference type="CDD" id="cd00067">
    <property type="entry name" value="GAL4"/>
    <property type="match status" value="1"/>
</dbReference>
<reference evidence="7" key="1">
    <citation type="submission" date="2023-11" db="EMBL/GenBank/DDBJ databases">
        <authorList>
            <person name="De Vega J J."/>
            <person name="De Vega J J."/>
        </authorList>
    </citation>
    <scope>NUCLEOTIDE SEQUENCE</scope>
</reference>
<dbReference type="Gene3D" id="4.10.240.10">
    <property type="entry name" value="Zn(2)-C6 fungal-type DNA-binding domain"/>
    <property type="match status" value="1"/>
</dbReference>
<dbReference type="SMART" id="SM00066">
    <property type="entry name" value="GAL4"/>
    <property type="match status" value="1"/>
</dbReference>